<dbReference type="Gene3D" id="6.10.140.2220">
    <property type="match status" value="1"/>
</dbReference>
<feature type="transmembrane region" description="Helical" evidence="10">
    <location>
        <begin position="853"/>
        <end position="877"/>
    </location>
</feature>
<feature type="non-terminal residue" evidence="13">
    <location>
        <position position="1053"/>
    </location>
</feature>
<keyword evidence="6" id="KW-0862">Zinc</keyword>
<dbReference type="Pfam" id="PF01226">
    <property type="entry name" value="Form_Nir_trans"/>
    <property type="match status" value="1"/>
</dbReference>
<dbReference type="InterPro" id="IPR002893">
    <property type="entry name" value="Znf_MYND"/>
</dbReference>
<dbReference type="InterPro" id="IPR024002">
    <property type="entry name" value="For/NO2_transpt_CS"/>
</dbReference>
<evidence type="ECO:0000259" key="12">
    <source>
        <dbReference type="Pfam" id="PF14737"/>
    </source>
</evidence>
<reference evidence="13 14" key="1">
    <citation type="submission" date="2019-11" db="EMBL/GenBank/DDBJ databases">
        <title>Venturia inaequalis Genome Resource.</title>
        <authorList>
            <person name="Lichtner F.J."/>
        </authorList>
    </citation>
    <scope>NUCLEOTIDE SEQUENCE [LARGE SCALE GENOMIC DNA]</scope>
    <source>
        <strain evidence="13">Bline_iso_100314</strain>
    </source>
</reference>
<dbReference type="PANTHER" id="PTHR30520">
    <property type="entry name" value="FORMATE TRANSPORTER-RELATED"/>
    <property type="match status" value="1"/>
</dbReference>
<evidence type="ECO:0000256" key="5">
    <source>
        <dbReference type="ARBA" id="ARBA00022771"/>
    </source>
</evidence>
<comment type="caution">
    <text evidence="13">The sequence shown here is derived from an EMBL/GenBank/DDBJ whole genome shotgun (WGS) entry which is preliminary data.</text>
</comment>
<dbReference type="GO" id="GO:0008270">
    <property type="term" value="F:zinc ion binding"/>
    <property type="evidence" value="ECO:0007669"/>
    <property type="project" value="UniProtKB-KW"/>
</dbReference>
<keyword evidence="5" id="KW-0863">Zinc-finger</keyword>
<dbReference type="Proteomes" id="UP000433883">
    <property type="component" value="Unassembled WGS sequence"/>
</dbReference>
<evidence type="ECO:0000256" key="1">
    <source>
        <dbReference type="ARBA" id="ARBA00004141"/>
    </source>
</evidence>
<evidence type="ECO:0000256" key="7">
    <source>
        <dbReference type="ARBA" id="ARBA00022989"/>
    </source>
</evidence>
<proteinExistence type="inferred from homology"/>
<feature type="domain" description="DUF4470" evidence="12">
    <location>
        <begin position="252"/>
        <end position="349"/>
    </location>
</feature>
<dbReference type="Pfam" id="PF14737">
    <property type="entry name" value="DUF4470"/>
    <property type="match status" value="1"/>
</dbReference>
<dbReference type="Pfam" id="PF01753">
    <property type="entry name" value="zf-MYND"/>
    <property type="match status" value="1"/>
</dbReference>
<feature type="transmembrane region" description="Helical" evidence="10">
    <location>
        <begin position="806"/>
        <end position="832"/>
    </location>
</feature>
<comment type="similarity">
    <text evidence="9">Belongs to the FNT transporter (TC 1.A.16) family.</text>
</comment>
<comment type="subcellular location">
    <subcellularLocation>
        <location evidence="1">Membrane</location>
        <topology evidence="1">Multi-pass membrane protein</topology>
    </subcellularLocation>
</comment>
<evidence type="ECO:0000313" key="13">
    <source>
        <dbReference type="EMBL" id="KAE9962137.1"/>
    </source>
</evidence>
<dbReference type="GO" id="GO:0015513">
    <property type="term" value="F:high-affinity secondary active nitrite transmembrane transporter activity"/>
    <property type="evidence" value="ECO:0007669"/>
    <property type="project" value="TreeGrafter"/>
</dbReference>
<dbReference type="PROSITE" id="PS01006">
    <property type="entry name" value="FORMATE_NITRITE_TP_2"/>
    <property type="match status" value="1"/>
</dbReference>
<dbReference type="EMBL" id="WNWQ01001153">
    <property type="protein sequence ID" value="KAE9962137.1"/>
    <property type="molecule type" value="Genomic_DNA"/>
</dbReference>
<dbReference type="PANTHER" id="PTHR30520:SF6">
    <property type="entry name" value="FORMATE_NITRATE FAMILY TRANSPORTER (EUROFUNG)"/>
    <property type="match status" value="1"/>
</dbReference>
<feature type="transmembrane region" description="Helical" evidence="10">
    <location>
        <begin position="906"/>
        <end position="925"/>
    </location>
</feature>
<evidence type="ECO:0000256" key="4">
    <source>
        <dbReference type="ARBA" id="ARBA00022723"/>
    </source>
</evidence>
<evidence type="ECO:0000259" key="11">
    <source>
        <dbReference type="Pfam" id="PF01753"/>
    </source>
</evidence>
<evidence type="ECO:0008006" key="15">
    <source>
        <dbReference type="Google" id="ProtNLM"/>
    </source>
</evidence>
<dbReference type="InterPro" id="IPR027974">
    <property type="entry name" value="DUF4470"/>
</dbReference>
<sequence>SSRVPPKWYTWAFITTDILALIFQGAGGGIAATADTDSFRNVGDALMMTGICLQVATLIVFGFLVVDYVVRRQKASTPLSSEAAFTKTSTKFRLFAGALLIAYVLILIRCVYRIAEMAGGWRNPIMQNQGLFIGLDSTMVALATLLQTAFHPGIFFPRLSARWQESKGTDLGDNFENYSSISLAQQHHAPASYCGKQCQRAHWPTHKSDCQDPLGSTFWKPSWEAEKRKPGFISSANLINTTPVAFGGGKAPWGEFPALDMLQIEKNEGVDAAQPRDFRMLFAASSDLRNIVKTIVDLPPSYSGTCEIIMNDEDNWLVSRNVIILLVALIYDPEEAAETMLHLWYSALIPKAMLQTLRSKVLPLVQSVSNKTKDKSPEALVSKKWTFGSSSLRLVLQKHYWDVLLQYFENRDYLPTDDAKRARTATTLAPNAKDYIERHLYTLNRMSRRGHMKFRTDGLLLPFGSSIQEFDTPNPLLYHQHHPGPIHHQEQIWPVLDTSDPLSGWSPLEARKVVLTAKFDVYGRLYQYLLGQFKQFAQKIKDGPFKFHYFNIQPPNLPHYLHQYGLSRGTFDRVEVYNLADTRYLGPATTLTTFTPLLKPRKSNPHATLLTLFTHAVYEVATPTDTLNSITTVYPRVSAYLTITNHADYGYGDAPQPSSVRFMQAMAACKDYDHLWDRWARKVDLVAVAKAAGVRMRRRNLVVEAWPFRVPRDATFIEFWEMFGAGGGAESPNKQYRFCTITIMSFNCYTPQEAIEIVGRMGVKKANMRLDKVFVSSLNAGFLLSFACATLLSTNSSIWYQENAPGLIRTIAALVFPYGLCMVVLTGSDLCTGSFMFTTTSVLQRRLSIWRMLIHWFVTFWGNLAGSLFIVAIITGYGGIFDSAYYHTEAINFARAKQVTPHWHQIFLRGIGANWLVCLAVYLGMSGRDYVSKLVGIWWPTFAFVSLGLDHVVANMFFVPMGIWQGAPGITVGLYIWKGIIPAFIGNLIGGGLFVGTLYWYLHLSSEGDVAIDGVHFGTTNGNRVEGRDLGDFRREVDIESGHSKKTAEGVLA</sequence>
<protein>
    <recommendedName>
        <fullName evidence="15">DUF4470 domain-containing protein</fullName>
    </recommendedName>
</protein>
<evidence type="ECO:0000256" key="9">
    <source>
        <dbReference type="ARBA" id="ARBA00049660"/>
    </source>
</evidence>
<evidence type="ECO:0000256" key="3">
    <source>
        <dbReference type="ARBA" id="ARBA00022692"/>
    </source>
</evidence>
<organism evidence="13 14">
    <name type="scientific">Venturia inaequalis</name>
    <name type="common">Apple scab fungus</name>
    <dbReference type="NCBI Taxonomy" id="5025"/>
    <lineage>
        <taxon>Eukaryota</taxon>
        <taxon>Fungi</taxon>
        <taxon>Dikarya</taxon>
        <taxon>Ascomycota</taxon>
        <taxon>Pezizomycotina</taxon>
        <taxon>Dothideomycetes</taxon>
        <taxon>Pleosporomycetidae</taxon>
        <taxon>Venturiales</taxon>
        <taxon>Venturiaceae</taxon>
        <taxon>Venturia</taxon>
    </lineage>
</organism>
<evidence type="ECO:0000256" key="6">
    <source>
        <dbReference type="ARBA" id="ARBA00022833"/>
    </source>
</evidence>
<dbReference type="InterPro" id="IPR023271">
    <property type="entry name" value="Aquaporin-like"/>
</dbReference>
<dbReference type="InterPro" id="IPR000292">
    <property type="entry name" value="For/NO2_transpt"/>
</dbReference>
<keyword evidence="8 10" id="KW-0472">Membrane</keyword>
<evidence type="ECO:0000256" key="8">
    <source>
        <dbReference type="ARBA" id="ARBA00023136"/>
    </source>
</evidence>
<dbReference type="SUPFAM" id="SSF144232">
    <property type="entry name" value="HIT/MYND zinc finger-like"/>
    <property type="match status" value="1"/>
</dbReference>
<dbReference type="Pfam" id="PF04479">
    <property type="entry name" value="RTA1"/>
    <property type="match status" value="1"/>
</dbReference>
<evidence type="ECO:0000313" key="14">
    <source>
        <dbReference type="Proteomes" id="UP000433883"/>
    </source>
</evidence>
<dbReference type="GO" id="GO:0015707">
    <property type="term" value="P:nitrite transport"/>
    <property type="evidence" value="ECO:0007669"/>
    <property type="project" value="TreeGrafter"/>
</dbReference>
<evidence type="ECO:0000256" key="10">
    <source>
        <dbReference type="SAM" id="Phobius"/>
    </source>
</evidence>
<evidence type="ECO:0000256" key="2">
    <source>
        <dbReference type="ARBA" id="ARBA00022448"/>
    </source>
</evidence>
<feature type="domain" description="MYND-type" evidence="11">
    <location>
        <begin position="191"/>
        <end position="210"/>
    </location>
</feature>
<keyword evidence="3 10" id="KW-0812">Transmembrane</keyword>
<accession>A0A8H3U2Q9</accession>
<dbReference type="AlphaFoldDB" id="A0A8H3U2Q9"/>
<feature type="transmembrane region" description="Helical" evidence="10">
    <location>
        <begin position="46"/>
        <end position="70"/>
    </location>
</feature>
<keyword evidence="4" id="KW-0479">Metal-binding</keyword>
<keyword evidence="2" id="KW-0813">Transport</keyword>
<feature type="transmembrane region" description="Helical" evidence="10">
    <location>
        <begin position="94"/>
        <end position="115"/>
    </location>
</feature>
<dbReference type="FunFam" id="1.20.1080.10:FF:000011">
    <property type="entry name" value="Formate family transporter"/>
    <property type="match status" value="1"/>
</dbReference>
<dbReference type="Gene3D" id="1.20.1080.10">
    <property type="entry name" value="Glycerol uptake facilitator protein"/>
    <property type="match status" value="1"/>
</dbReference>
<feature type="transmembrane region" description="Helical" evidence="10">
    <location>
        <begin position="773"/>
        <end position="794"/>
    </location>
</feature>
<gene>
    <name evidence="13" type="ORF">BLS_000777</name>
</gene>
<dbReference type="GO" id="GO:0005886">
    <property type="term" value="C:plasma membrane"/>
    <property type="evidence" value="ECO:0007669"/>
    <property type="project" value="TreeGrafter"/>
</dbReference>
<name>A0A8H3U2Q9_VENIN</name>
<keyword evidence="7 10" id="KW-1133">Transmembrane helix</keyword>
<feature type="transmembrane region" description="Helical" evidence="10">
    <location>
        <begin position="979"/>
        <end position="1002"/>
    </location>
</feature>
<feature type="transmembrane region" description="Helical" evidence="10">
    <location>
        <begin position="12"/>
        <end position="34"/>
    </location>
</feature>
<feature type="transmembrane region" description="Helical" evidence="10">
    <location>
        <begin position="937"/>
        <end position="959"/>
    </location>
</feature>
<dbReference type="InterPro" id="IPR007568">
    <property type="entry name" value="RTA1"/>
</dbReference>